<keyword evidence="1" id="KW-0732">Signal</keyword>
<reference evidence="2 3" key="1">
    <citation type="submission" date="2018-12" db="EMBL/GenBank/DDBJ databases">
        <authorList>
            <person name="Feng G."/>
            <person name="Zhu H."/>
        </authorList>
    </citation>
    <scope>NUCLEOTIDE SEQUENCE [LARGE SCALE GENOMIC DNA]</scope>
    <source>
        <strain evidence="2 3">9PBR-2</strain>
    </source>
</reference>
<evidence type="ECO:0008006" key="4">
    <source>
        <dbReference type="Google" id="ProtNLM"/>
    </source>
</evidence>
<name>A0A3R9MYN4_9BACT</name>
<keyword evidence="3" id="KW-1185">Reference proteome</keyword>
<evidence type="ECO:0000313" key="2">
    <source>
        <dbReference type="EMBL" id="RSK33892.1"/>
    </source>
</evidence>
<comment type="caution">
    <text evidence="2">The sequence shown here is derived from an EMBL/GenBank/DDBJ whole genome shotgun (WGS) entry which is preliminary data.</text>
</comment>
<gene>
    <name evidence="2" type="ORF">EI290_09300</name>
</gene>
<protein>
    <recommendedName>
        <fullName evidence="4">VCBS repeat-containing protein</fullName>
    </recommendedName>
</protein>
<sequence>MPRFAGCLLLLLLVCGTARAQRTYLVDDFSPAYFGKIYLADTAAVFNPGWVAVYDRKTRRQVLKVASEELALSLHHGRALANVQELPYGEQSLIISEDFNFDGRQDLALEDGQNSCYHGPSFQVYLATPTGFAHSAAFTRLAQEYCGMFRTDARARRLSTMTKSGCCWHEVAEYVVKNNAPFQVHRVEEDMMQYPFGTITEETWNGQRTVTHTRQTVDLAANNVQVLGSAPLPETHRRIVLFTTDGTTLHYALLRPDGTVEFRYPGPGTDEAPFELTCGLAVTTLKFRNHGAVYRFRETAATPVALEVQNGPAKRVLYTPDSTRAFLQPLRTLPLENVRKQ</sequence>
<dbReference type="RefSeq" id="WP_125428992.1">
    <property type="nucleotide sequence ID" value="NZ_RWIS01000005.1"/>
</dbReference>
<dbReference type="EMBL" id="RWIS01000005">
    <property type="protein sequence ID" value="RSK33892.1"/>
    <property type="molecule type" value="Genomic_DNA"/>
</dbReference>
<feature type="chain" id="PRO_5018737174" description="VCBS repeat-containing protein" evidence="1">
    <location>
        <begin position="21"/>
        <end position="341"/>
    </location>
</feature>
<accession>A0A3R9MYN4</accession>
<evidence type="ECO:0000256" key="1">
    <source>
        <dbReference type="SAM" id="SignalP"/>
    </source>
</evidence>
<dbReference type="Proteomes" id="UP000280066">
    <property type="component" value="Unassembled WGS sequence"/>
</dbReference>
<dbReference type="NCBIfam" id="NF047539">
    <property type="entry name" value="XAC2610_fam"/>
    <property type="match status" value="1"/>
</dbReference>
<organism evidence="2 3">
    <name type="scientific">Hymenobacter metallilatus</name>
    <dbReference type="NCBI Taxonomy" id="2493666"/>
    <lineage>
        <taxon>Bacteria</taxon>
        <taxon>Pseudomonadati</taxon>
        <taxon>Bacteroidota</taxon>
        <taxon>Cytophagia</taxon>
        <taxon>Cytophagales</taxon>
        <taxon>Hymenobacteraceae</taxon>
        <taxon>Hymenobacter</taxon>
    </lineage>
</organism>
<dbReference type="OrthoDB" id="5993839at2"/>
<dbReference type="AlphaFoldDB" id="A0A3R9MYN4"/>
<proteinExistence type="predicted"/>
<evidence type="ECO:0000313" key="3">
    <source>
        <dbReference type="Proteomes" id="UP000280066"/>
    </source>
</evidence>
<feature type="signal peptide" evidence="1">
    <location>
        <begin position="1"/>
        <end position="20"/>
    </location>
</feature>
<dbReference type="InterPro" id="IPR058087">
    <property type="entry name" value="XAC2610_dom"/>
</dbReference>